<accession>A0A0J6FS42</accession>
<organism evidence="1 2">
    <name type="scientific">Coccidioides posadasii RMSCC 3488</name>
    <dbReference type="NCBI Taxonomy" id="454284"/>
    <lineage>
        <taxon>Eukaryota</taxon>
        <taxon>Fungi</taxon>
        <taxon>Dikarya</taxon>
        <taxon>Ascomycota</taxon>
        <taxon>Pezizomycotina</taxon>
        <taxon>Eurotiomycetes</taxon>
        <taxon>Eurotiomycetidae</taxon>
        <taxon>Onygenales</taxon>
        <taxon>Onygenaceae</taxon>
        <taxon>Coccidioides</taxon>
    </lineage>
</organism>
<protein>
    <submittedName>
        <fullName evidence="1">Uncharacterized protein</fullName>
    </submittedName>
</protein>
<dbReference type="Proteomes" id="UP000054567">
    <property type="component" value="Unassembled WGS sequence"/>
</dbReference>
<evidence type="ECO:0000313" key="2">
    <source>
        <dbReference type="Proteomes" id="UP000054567"/>
    </source>
</evidence>
<dbReference type="EMBL" id="DS268113">
    <property type="protein sequence ID" value="KMM72250.1"/>
    <property type="molecule type" value="Genomic_DNA"/>
</dbReference>
<dbReference type="VEuPathDB" id="FungiDB:CPAG_08547"/>
<sequence>MSVQKRRTIDHQELNALTNGLLPGPRWQTEKRRLSRSSCRSLLIKAGVNDNWLDDIGKQIAEMQNAKIQKSRNLMSKHVKPLKTESSSFRTSLTLMARIMK</sequence>
<reference evidence="2" key="3">
    <citation type="journal article" date="2010" name="Genome Res.">
        <title>Population genomic sequencing of Coccidioides fungi reveals recent hybridization and transposon control.</title>
        <authorList>
            <person name="Neafsey D.E."/>
            <person name="Barker B.M."/>
            <person name="Sharpton T.J."/>
            <person name="Stajich J.E."/>
            <person name="Park D.J."/>
            <person name="Whiston E."/>
            <person name="Hung C.-Y."/>
            <person name="McMahan C."/>
            <person name="White J."/>
            <person name="Sykes S."/>
            <person name="Heiman D."/>
            <person name="Young S."/>
            <person name="Zeng Q."/>
            <person name="Abouelleil A."/>
            <person name="Aftuck L."/>
            <person name="Bessette D."/>
            <person name="Brown A."/>
            <person name="FitzGerald M."/>
            <person name="Lui A."/>
            <person name="Macdonald J.P."/>
            <person name="Priest M."/>
            <person name="Orbach M.J."/>
            <person name="Galgiani J.N."/>
            <person name="Kirkland T.N."/>
            <person name="Cole G.T."/>
            <person name="Birren B.W."/>
            <person name="Henn M.R."/>
            <person name="Taylor J.W."/>
            <person name="Rounsley S.D."/>
        </authorList>
    </citation>
    <scope>NUCLEOTIDE SEQUENCE [LARGE SCALE GENOMIC DNA]</scope>
    <source>
        <strain evidence="2">RMSCC 3488</strain>
    </source>
</reference>
<dbReference type="AlphaFoldDB" id="A0A0J6FS42"/>
<reference evidence="2" key="2">
    <citation type="journal article" date="2009" name="Genome Res.">
        <title>Comparative genomic analyses of the human fungal pathogens Coccidioides and their relatives.</title>
        <authorList>
            <person name="Sharpton T.J."/>
            <person name="Stajich J.E."/>
            <person name="Rounsley S.D."/>
            <person name="Gardner M.J."/>
            <person name="Wortman J.R."/>
            <person name="Jordar V.S."/>
            <person name="Maiti R."/>
            <person name="Kodira C.D."/>
            <person name="Neafsey D.E."/>
            <person name="Zeng Q."/>
            <person name="Hung C.-Y."/>
            <person name="McMahan C."/>
            <person name="Muszewska A."/>
            <person name="Grynberg M."/>
            <person name="Mandel M.A."/>
            <person name="Kellner E.M."/>
            <person name="Barker B.M."/>
            <person name="Galgiani J.N."/>
            <person name="Orbach M.J."/>
            <person name="Kirkland T.N."/>
            <person name="Cole G.T."/>
            <person name="Henn M.R."/>
            <person name="Birren B.W."/>
            <person name="Taylor J.W."/>
        </authorList>
    </citation>
    <scope>NUCLEOTIDE SEQUENCE [LARGE SCALE GENOMIC DNA]</scope>
    <source>
        <strain evidence="2">RMSCC 3488</strain>
    </source>
</reference>
<reference evidence="1 2" key="1">
    <citation type="submission" date="2007-06" db="EMBL/GenBank/DDBJ databases">
        <title>The Genome Sequence of Coccidioides posadasii RMSCC_3488.</title>
        <authorList>
            <consortium name="Coccidioides Genome Resources Consortium"/>
            <consortium name="The Broad Institute Genome Sequencing Platform"/>
            <person name="Henn M.R."/>
            <person name="Sykes S."/>
            <person name="Young S."/>
            <person name="Jaffe D."/>
            <person name="Berlin A."/>
            <person name="Alvarez P."/>
            <person name="Butler J."/>
            <person name="Gnerre S."/>
            <person name="Grabherr M."/>
            <person name="Mauceli E."/>
            <person name="Brockman W."/>
            <person name="Kodira C."/>
            <person name="Alvarado L."/>
            <person name="Zeng Q."/>
            <person name="Crawford M."/>
            <person name="Antoine C."/>
            <person name="Devon K."/>
            <person name="Galgiani J."/>
            <person name="Orsborn K."/>
            <person name="Lewis M.L."/>
            <person name="Nusbaum C."/>
            <person name="Galagan J."/>
            <person name="Birren B."/>
        </authorList>
    </citation>
    <scope>NUCLEOTIDE SEQUENCE [LARGE SCALE GENOMIC DNA]</scope>
    <source>
        <strain evidence="1 2">RMSCC 3488</strain>
    </source>
</reference>
<gene>
    <name evidence="1" type="ORF">CPAG_08547</name>
</gene>
<name>A0A0J6FS42_COCPO</name>
<proteinExistence type="predicted"/>
<evidence type="ECO:0000313" key="1">
    <source>
        <dbReference type="EMBL" id="KMM72250.1"/>
    </source>
</evidence>